<sequence length="55" mass="6528">MIFWTYRFVKARNAERYISYIQVREAEDTIGTILEVPQLGKKEMKSIIFASPEMQ</sequence>
<dbReference type="RefSeq" id="XP_042929925.1">
    <property type="nucleotide sequence ID" value="XM_043073991.1"/>
</dbReference>
<gene>
    <name evidence="1 3" type="primary">Bm17938</name>
    <name evidence="1" type="ORF">BM_BM17938</name>
</gene>
<dbReference type="GeneID" id="66059087"/>
<protein>
    <submittedName>
        <fullName evidence="1 3">Uncharacterized protein</fullName>
    </submittedName>
</protein>
<keyword evidence="2" id="KW-1185">Reference proteome</keyword>
<dbReference type="WBParaSite" id="Bm17938.1">
    <property type="protein sequence ID" value="Bm17938.1"/>
    <property type="gene ID" value="WBGene00269080"/>
</dbReference>
<reference evidence="3" key="3">
    <citation type="submission" date="2019-12" db="UniProtKB">
        <authorList>
            <consortium name="WormBaseParasite"/>
        </authorList>
    </citation>
    <scope>IDENTIFICATION</scope>
</reference>
<proteinExistence type="predicted"/>
<dbReference type="Proteomes" id="UP000006672">
    <property type="component" value="Unassembled WGS sequence"/>
</dbReference>
<name>A0A4E9ETD2_BRUMA</name>
<evidence type="ECO:0000313" key="3">
    <source>
        <dbReference type="WBParaSite" id="Bm17938.1"/>
    </source>
</evidence>
<evidence type="ECO:0000313" key="1">
    <source>
        <dbReference type="EMBL" id="VIO87091.1"/>
    </source>
</evidence>
<reference evidence="2" key="1">
    <citation type="journal article" date="2007" name="Science">
        <title>Draft genome of the filarial nematode parasite Brugia malayi.</title>
        <authorList>
            <person name="Ghedin E."/>
            <person name="Wang S."/>
            <person name="Spiro D."/>
            <person name="Caler E."/>
            <person name="Zhao Q."/>
            <person name="Crabtree J."/>
            <person name="Allen J.E."/>
            <person name="Delcher A.L."/>
            <person name="Guiliano D.B."/>
            <person name="Miranda-Saavedra D."/>
            <person name="Angiuoli S.V."/>
            <person name="Creasy T."/>
            <person name="Amedeo P."/>
            <person name="Haas B."/>
            <person name="El-Sayed N.M."/>
            <person name="Wortman J.R."/>
            <person name="Feldblyum T."/>
            <person name="Tallon L."/>
            <person name="Schatz M."/>
            <person name="Shumway M."/>
            <person name="Koo H."/>
            <person name="Salzberg S.L."/>
            <person name="Schobel S."/>
            <person name="Pertea M."/>
            <person name="Pop M."/>
            <person name="White O."/>
            <person name="Barton G.J."/>
            <person name="Carlow C.K."/>
            <person name="Crawford M.J."/>
            <person name="Daub J."/>
            <person name="Dimmic M.W."/>
            <person name="Estes C.F."/>
            <person name="Foster J.M."/>
            <person name="Ganatra M."/>
            <person name="Gregory W.F."/>
            <person name="Johnson N.M."/>
            <person name="Jin J."/>
            <person name="Komuniecki R."/>
            <person name="Korf I."/>
            <person name="Kumar S."/>
            <person name="Laney S."/>
            <person name="Li B.W."/>
            <person name="Li W."/>
            <person name="Lindblom T.H."/>
            <person name="Lustigman S."/>
            <person name="Ma D."/>
            <person name="Maina C.V."/>
            <person name="Martin D.M."/>
            <person name="McCarter J.P."/>
            <person name="McReynolds L."/>
            <person name="Mitreva M."/>
            <person name="Nutman T.B."/>
            <person name="Parkinson J."/>
            <person name="Peregrin-Alvarez J.M."/>
            <person name="Poole C."/>
            <person name="Ren Q."/>
            <person name="Saunders L."/>
            <person name="Sluder A.E."/>
            <person name="Smith K."/>
            <person name="Stanke M."/>
            <person name="Unnasch T.R."/>
            <person name="Ware J."/>
            <person name="Wei A.D."/>
            <person name="Weil G."/>
            <person name="Williams D.J."/>
            <person name="Zhang Y."/>
            <person name="Williams S.A."/>
            <person name="Fraser-Liggett C."/>
            <person name="Slatko B."/>
            <person name="Blaxter M.L."/>
            <person name="Scott A.L."/>
        </authorList>
    </citation>
    <scope>NUCLEOTIDE SEQUENCE</scope>
    <source>
        <strain evidence="2">FR3</strain>
    </source>
</reference>
<organism evidence="1">
    <name type="scientific">Brugia malayi</name>
    <name type="common">Filarial nematode worm</name>
    <dbReference type="NCBI Taxonomy" id="6279"/>
    <lineage>
        <taxon>Eukaryota</taxon>
        <taxon>Metazoa</taxon>
        <taxon>Ecdysozoa</taxon>
        <taxon>Nematoda</taxon>
        <taxon>Chromadorea</taxon>
        <taxon>Rhabditida</taxon>
        <taxon>Spirurina</taxon>
        <taxon>Spiruromorpha</taxon>
        <taxon>Filarioidea</taxon>
        <taxon>Onchocercidae</taxon>
        <taxon>Brugia</taxon>
    </lineage>
</organism>
<dbReference type="AlphaFoldDB" id="A0A4E9ETD2"/>
<accession>A0A4E9ETD2</accession>
<dbReference type="CTD" id="66059087"/>
<evidence type="ECO:0000313" key="2">
    <source>
        <dbReference type="Proteomes" id="UP000006672"/>
    </source>
</evidence>
<dbReference type="EMBL" id="CAAKNF010000196">
    <property type="protein sequence ID" value="VIO87091.1"/>
    <property type="molecule type" value="Genomic_DNA"/>
</dbReference>
<dbReference type="KEGG" id="bmy:BM_BM17938"/>
<reference evidence="1" key="2">
    <citation type="submission" date="2019-04" db="EMBL/GenBank/DDBJ databases">
        <authorList>
            <person name="Howe K."/>
            <person name="Paulini M."/>
            <person name="Williams G."/>
        </authorList>
    </citation>
    <scope>NUCLEOTIDE SEQUENCE [LARGE SCALE GENOMIC DNA]</scope>
    <source>
        <strain evidence="1">FR3</strain>
    </source>
</reference>
<accession>A0A5S6PEV5</accession>